<dbReference type="InterPro" id="IPR016170">
    <property type="entry name" value="Cytok_DH_C_sf"/>
</dbReference>
<dbReference type="AlphaFoldDB" id="A0A7J7N1E3"/>
<organism evidence="9 10">
    <name type="scientific">Kingdonia uniflora</name>
    <dbReference type="NCBI Taxonomy" id="39325"/>
    <lineage>
        <taxon>Eukaryota</taxon>
        <taxon>Viridiplantae</taxon>
        <taxon>Streptophyta</taxon>
        <taxon>Embryophyta</taxon>
        <taxon>Tracheophyta</taxon>
        <taxon>Spermatophyta</taxon>
        <taxon>Magnoliopsida</taxon>
        <taxon>Ranunculales</taxon>
        <taxon>Circaeasteraceae</taxon>
        <taxon>Kingdonia</taxon>
    </lineage>
</organism>
<dbReference type="OrthoDB" id="415825at2759"/>
<evidence type="ECO:0000313" key="9">
    <source>
        <dbReference type="EMBL" id="KAF6160748.1"/>
    </source>
</evidence>
<evidence type="ECO:0000256" key="6">
    <source>
        <dbReference type="ARBA" id="ARBA00023002"/>
    </source>
</evidence>
<gene>
    <name evidence="9" type="ORF">GIB67_035949</name>
</gene>
<accession>A0A7J7N1E3</accession>
<keyword evidence="10" id="KW-1185">Reference proteome</keyword>
<dbReference type="Pfam" id="PF01565">
    <property type="entry name" value="FAD_binding_4"/>
    <property type="match status" value="1"/>
</dbReference>
<dbReference type="SUPFAM" id="SSF56176">
    <property type="entry name" value="FAD-binding/transporter-associated domain-like"/>
    <property type="match status" value="1"/>
</dbReference>
<dbReference type="GO" id="GO:0071949">
    <property type="term" value="F:FAD binding"/>
    <property type="evidence" value="ECO:0007669"/>
    <property type="project" value="InterPro"/>
</dbReference>
<dbReference type="Gene3D" id="3.40.462.10">
    <property type="entry name" value="FAD-linked oxidases, C-terminal domain"/>
    <property type="match status" value="2"/>
</dbReference>
<dbReference type="GO" id="GO:0019139">
    <property type="term" value="F:cytokinin dehydrogenase activity"/>
    <property type="evidence" value="ECO:0007669"/>
    <property type="project" value="UniProtKB-EC"/>
</dbReference>
<dbReference type="PROSITE" id="PS51387">
    <property type="entry name" value="FAD_PCMH"/>
    <property type="match status" value="1"/>
</dbReference>
<dbReference type="InterPro" id="IPR015345">
    <property type="entry name" value="Cytokinin_DH_FAD/cytokin-bd"/>
</dbReference>
<evidence type="ECO:0000313" key="10">
    <source>
        <dbReference type="Proteomes" id="UP000541444"/>
    </source>
</evidence>
<dbReference type="InterPro" id="IPR016166">
    <property type="entry name" value="FAD-bd_PCMH"/>
</dbReference>
<feature type="signal peptide" evidence="7">
    <location>
        <begin position="1"/>
        <end position="22"/>
    </location>
</feature>
<dbReference type="EMBL" id="JACGCM010001155">
    <property type="protein sequence ID" value="KAF6160748.1"/>
    <property type="molecule type" value="Genomic_DNA"/>
</dbReference>
<dbReference type="InterPro" id="IPR016169">
    <property type="entry name" value="FAD-bd_PCMH_sub2"/>
</dbReference>
<dbReference type="Proteomes" id="UP000541444">
    <property type="component" value="Unassembled WGS sequence"/>
</dbReference>
<keyword evidence="5" id="KW-0274">FAD</keyword>
<reference evidence="9 10" key="1">
    <citation type="journal article" date="2020" name="IScience">
        <title>Genome Sequencing of the Endangered Kingdonia uniflora (Circaeasteraceae, Ranunculales) Reveals Potential Mechanisms of Evolutionary Specialization.</title>
        <authorList>
            <person name="Sun Y."/>
            <person name="Deng T."/>
            <person name="Zhang A."/>
            <person name="Moore M.J."/>
            <person name="Landis J.B."/>
            <person name="Lin N."/>
            <person name="Zhang H."/>
            <person name="Zhang X."/>
            <person name="Huang J."/>
            <person name="Zhang X."/>
            <person name="Sun H."/>
            <person name="Wang H."/>
        </authorList>
    </citation>
    <scope>NUCLEOTIDE SEQUENCE [LARGE SCALE GENOMIC DNA]</scope>
    <source>
        <strain evidence="9">TB1705</strain>
        <tissue evidence="9">Leaf</tissue>
    </source>
</reference>
<comment type="similarity">
    <text evidence="2">Belongs to the oxygen-dependent FAD-linked oxidoreductase family.</text>
</comment>
<keyword evidence="7" id="KW-0732">Signal</keyword>
<evidence type="ECO:0000256" key="1">
    <source>
        <dbReference type="ARBA" id="ARBA00001974"/>
    </source>
</evidence>
<dbReference type="InterPro" id="IPR016167">
    <property type="entry name" value="FAD-bd_PCMH_sub1"/>
</dbReference>
<dbReference type="InterPro" id="IPR036318">
    <property type="entry name" value="FAD-bd_PCMH-like_sf"/>
</dbReference>
<protein>
    <recommendedName>
        <fullName evidence="3">cytokinin dehydrogenase</fullName>
        <ecNumber evidence="3">1.5.99.12</ecNumber>
    </recommendedName>
</protein>
<proteinExistence type="inferred from homology"/>
<evidence type="ECO:0000256" key="4">
    <source>
        <dbReference type="ARBA" id="ARBA00022630"/>
    </source>
</evidence>
<dbReference type="InterPro" id="IPR050432">
    <property type="entry name" value="FAD-linked_Oxidoreductases_BP"/>
</dbReference>
<dbReference type="PANTHER" id="PTHR13878">
    <property type="entry name" value="GULONOLACTONE OXIDASE"/>
    <property type="match status" value="1"/>
</dbReference>
<comment type="caution">
    <text evidence="9">The sequence shown here is derived from an EMBL/GenBank/DDBJ whole genome shotgun (WGS) entry which is preliminary data.</text>
</comment>
<keyword evidence="6" id="KW-0560">Oxidoreductase</keyword>
<dbReference type="Pfam" id="PF09265">
    <property type="entry name" value="Cytokin-bind"/>
    <property type="match status" value="2"/>
</dbReference>
<keyword evidence="4" id="KW-0285">Flavoprotein</keyword>
<dbReference type="GO" id="GO:0009690">
    <property type="term" value="P:cytokinin metabolic process"/>
    <property type="evidence" value="ECO:0007669"/>
    <property type="project" value="InterPro"/>
</dbReference>
<sequence>MEFGLSLLCMKMKFLVFLLVLSSPCKFIQSPMDFGPLSLLQTTESASLDFGRIYFNTPSGVLRPQSPKEISLLLSVLSSSSFRVTVAAKGAGHSINGQAQALNGIVVEMDYFPKSIKIHKNDKGLSFADVSGGTLWAQLLEETLKQGLAPFSWTDYLYLSIGGTLSNAGISGQTFKYGPQISNVLQLDVVTGLGELLTCSPSQDSELFYGVLGGLGQFGIITSARIMLQQTPTKVKWVRAFYDSFEDFMKDQELLVGEMADLVDYALARICITLEIVAICKPLIFQVLEEVSRRMKFMPSLLFSVEVPYFDFLNRVGMEEIHLRKIGLWDVSHPWLNMFVPRSGITKFKDLLLDIISPQSFEGPVLIYPILRDKWNSNSSVVLPESDTPEGIDNIVYIVGILRSSNPNKCSTKCLNQFLKLNRNITMTATDPLNGIGGKQYLPHYTEEEKWREHFGNKWERFKARKSSYDPLNMLAPGQAIFKRKSKYSSTSSSSVTVKSSS</sequence>
<comment type="cofactor">
    <cofactor evidence="1">
        <name>FAD</name>
        <dbReference type="ChEBI" id="CHEBI:57692"/>
    </cofactor>
</comment>
<feature type="chain" id="PRO_5029662017" description="cytokinin dehydrogenase" evidence="7">
    <location>
        <begin position="23"/>
        <end position="502"/>
    </location>
</feature>
<dbReference type="InterPro" id="IPR006094">
    <property type="entry name" value="Oxid_FAD_bind_N"/>
</dbReference>
<evidence type="ECO:0000256" key="7">
    <source>
        <dbReference type="SAM" id="SignalP"/>
    </source>
</evidence>
<feature type="domain" description="FAD-binding PCMH-type" evidence="8">
    <location>
        <begin position="54"/>
        <end position="231"/>
    </location>
</feature>
<dbReference type="Gene3D" id="3.30.43.10">
    <property type="entry name" value="Uridine Diphospho-n-acetylenolpyruvylglucosamine Reductase, domain 2"/>
    <property type="match status" value="1"/>
</dbReference>
<dbReference type="PANTHER" id="PTHR13878:SF107">
    <property type="entry name" value="CYTOKININ DEHYDROGENASE 3"/>
    <property type="match status" value="1"/>
</dbReference>
<dbReference type="Gene3D" id="3.30.465.10">
    <property type="match status" value="1"/>
</dbReference>
<evidence type="ECO:0000259" key="8">
    <source>
        <dbReference type="PROSITE" id="PS51387"/>
    </source>
</evidence>
<dbReference type="EC" id="1.5.99.12" evidence="3"/>
<evidence type="ECO:0000256" key="2">
    <source>
        <dbReference type="ARBA" id="ARBA00005466"/>
    </source>
</evidence>
<dbReference type="SUPFAM" id="SSF55103">
    <property type="entry name" value="FAD-linked oxidases, C-terminal domain"/>
    <property type="match status" value="1"/>
</dbReference>
<evidence type="ECO:0000256" key="5">
    <source>
        <dbReference type="ARBA" id="ARBA00022827"/>
    </source>
</evidence>
<name>A0A7J7N1E3_9MAGN</name>
<evidence type="ECO:0000256" key="3">
    <source>
        <dbReference type="ARBA" id="ARBA00011928"/>
    </source>
</evidence>
<dbReference type="InterPro" id="IPR016164">
    <property type="entry name" value="FAD-linked_Oxase-like_C"/>
</dbReference>